<gene>
    <name evidence="5" type="ORF">SNE40_021316</name>
</gene>
<dbReference type="GO" id="GO:0005737">
    <property type="term" value="C:cytoplasm"/>
    <property type="evidence" value="ECO:0007669"/>
    <property type="project" value="TreeGrafter"/>
</dbReference>
<feature type="compositionally biased region" description="Basic and acidic residues" evidence="3">
    <location>
        <begin position="338"/>
        <end position="360"/>
    </location>
</feature>
<name>A0AAN8G7S9_PATCE</name>
<dbReference type="Gene3D" id="1.10.418.10">
    <property type="entry name" value="Calponin-like domain"/>
    <property type="match status" value="1"/>
</dbReference>
<dbReference type="SMART" id="SM00364">
    <property type="entry name" value="LRR_BAC"/>
    <property type="match status" value="4"/>
</dbReference>
<evidence type="ECO:0000256" key="1">
    <source>
        <dbReference type="ARBA" id="ARBA00022614"/>
    </source>
</evidence>
<proteinExistence type="predicted"/>
<dbReference type="SUPFAM" id="SSF52058">
    <property type="entry name" value="L domain-like"/>
    <property type="match status" value="1"/>
</dbReference>
<dbReference type="PROSITE" id="PS51450">
    <property type="entry name" value="LRR"/>
    <property type="match status" value="2"/>
</dbReference>
<dbReference type="SMART" id="SM00033">
    <property type="entry name" value="CH"/>
    <property type="match status" value="1"/>
</dbReference>
<dbReference type="PANTHER" id="PTHR48051:SF21">
    <property type="entry name" value="CALPONIN-HOMOLOGY (CH) DOMAIN-CONTAINING PROTEIN"/>
    <property type="match status" value="1"/>
</dbReference>
<keyword evidence="2" id="KW-0677">Repeat</keyword>
<evidence type="ECO:0000313" key="5">
    <source>
        <dbReference type="EMBL" id="KAK6167233.1"/>
    </source>
</evidence>
<dbReference type="PROSITE" id="PS50021">
    <property type="entry name" value="CH"/>
    <property type="match status" value="1"/>
</dbReference>
<comment type="caution">
    <text evidence="5">The sequence shown here is derived from an EMBL/GenBank/DDBJ whole genome shotgun (WGS) entry which is preliminary data.</text>
</comment>
<dbReference type="SMART" id="SM00369">
    <property type="entry name" value="LRR_TYP"/>
    <property type="match status" value="5"/>
</dbReference>
<feature type="domain" description="Calponin-homology (CH)" evidence="4">
    <location>
        <begin position="851"/>
        <end position="965"/>
    </location>
</feature>
<feature type="compositionally biased region" description="Polar residues" evidence="3">
    <location>
        <begin position="675"/>
        <end position="687"/>
    </location>
</feature>
<evidence type="ECO:0000259" key="4">
    <source>
        <dbReference type="PROSITE" id="PS50021"/>
    </source>
</evidence>
<dbReference type="Gene3D" id="3.80.10.10">
    <property type="entry name" value="Ribonuclease Inhibitor"/>
    <property type="match status" value="1"/>
</dbReference>
<feature type="region of interest" description="Disordered" evidence="3">
    <location>
        <begin position="606"/>
        <end position="822"/>
    </location>
</feature>
<dbReference type="Pfam" id="PF00307">
    <property type="entry name" value="CH"/>
    <property type="match status" value="1"/>
</dbReference>
<dbReference type="AlphaFoldDB" id="A0AAN8G7S9"/>
<evidence type="ECO:0000256" key="2">
    <source>
        <dbReference type="ARBA" id="ARBA00022737"/>
    </source>
</evidence>
<dbReference type="Pfam" id="PF13855">
    <property type="entry name" value="LRR_8"/>
    <property type="match status" value="2"/>
</dbReference>
<feature type="compositionally biased region" description="Low complexity" evidence="3">
    <location>
        <begin position="804"/>
        <end position="822"/>
    </location>
</feature>
<dbReference type="CDD" id="cd21205">
    <property type="entry name" value="CH_LRCH"/>
    <property type="match status" value="1"/>
</dbReference>
<feature type="compositionally biased region" description="Low complexity" evidence="3">
    <location>
        <begin position="633"/>
        <end position="674"/>
    </location>
</feature>
<feature type="region of interest" description="Disordered" evidence="3">
    <location>
        <begin position="338"/>
        <end position="423"/>
    </location>
</feature>
<sequence length="972" mass="111021">MAATYGSGGSSPPVIGRPVERVFEEAQTTGEINLSGRKLKDYPRKSPKYDLADTIVADLSKNRLQEFPQEICEYSSIEKINCYHNCIKSIPETIIHLQQLTHLNLSRNQLTVLPSYIGGLISLEVLIAANNKLVSLPEEIGMLEKLMELDVSCNEISHLPLQLGDLSSLRSLNVRRNFLVELPLEISRLNLRKVDFSSNRIEKIPSVFRKIDTLEEIILDNNPLISPAAHICTKGRQHIMKFLQIMAIKEDRKRGILHESEMKRLVRKSLPPQQTSDEFRNMVDNPDTRWKRHTVLSSDSGYSTTDSLEKCGWTPSEVSTDIDAANSLAMKAAEAVREHRGRDGGGDFHRPYINDNHKVMNEPCDVPDVLPPPPPPHSFPHPHPQHHVSHPYPQHNYPHHNHHPISPVQEHPSPPPSQISTAGGEDAFTRELQRQKSDYDRRKKLAEQIRIQQEEEEKEERRRAAVRLQEEQQRLLQEKQREDQRQKEKGQLQEELRKQEEETHRREEEIRQQEEATRRQEEQRKMEETRQKEEVVRKQEEQKATDMKKQSNFYYQQHQHHYTIPKLHDGYNNSTYYYPNDNYREDYNSQSDWEYRKQIQIQSSNSFKEEKKISNNSQYRRTSSDSVRKASTNHVNNSNVDNNNYINRNGIGSQDSINSNSSSTTQTLSPTNNSHNPSPCTASSNPSIARLHTADKKSTPTGSPVVRRAKVGDKTTTSAGRPSGRTTPNSTTPRSQTSTPTTRRNNLTPQTKTKSQSKGIPVKAAPKEEEFKKKHQALQNKHIHESQTLRKRLEAPQKKTGVGTPPINSHTNNSTPTNRSRTGLSANTMKLLEEYKEANPNFTIRRHHEQQQEEIEHLEQLRQTIESRLKVTLPDNLPDALRDGVVLCHLANQIRPRSVASIHVPSPAVPKLTMAKCRRNVENFLEACRKIGVSQEQICSVHDILEEKSVIRVAITAGSLVAIGTNPKQSVV</sequence>
<accession>A0AAN8G7S9</accession>
<feature type="compositionally biased region" description="Polar residues" evidence="3">
    <location>
        <begin position="747"/>
        <end position="758"/>
    </location>
</feature>
<feature type="compositionally biased region" description="Low complexity" evidence="3">
    <location>
        <begin position="721"/>
        <end position="746"/>
    </location>
</feature>
<dbReference type="PANTHER" id="PTHR48051">
    <property type="match status" value="1"/>
</dbReference>
<keyword evidence="1" id="KW-0433">Leucine-rich repeat</keyword>
<protein>
    <recommendedName>
        <fullName evidence="4">Calponin-homology (CH) domain-containing protein</fullName>
    </recommendedName>
</protein>
<dbReference type="SUPFAM" id="SSF47576">
    <property type="entry name" value="Calponin-homology domain, CH-domain"/>
    <property type="match status" value="1"/>
</dbReference>
<dbReference type="InterPro" id="IPR001611">
    <property type="entry name" value="Leu-rich_rpt"/>
</dbReference>
<feature type="compositionally biased region" description="Pro residues" evidence="3">
    <location>
        <begin position="369"/>
        <end position="382"/>
    </location>
</feature>
<dbReference type="InterPro" id="IPR001715">
    <property type="entry name" value="CH_dom"/>
</dbReference>
<dbReference type="Proteomes" id="UP001347796">
    <property type="component" value="Unassembled WGS sequence"/>
</dbReference>
<dbReference type="InterPro" id="IPR032675">
    <property type="entry name" value="LRR_dom_sf"/>
</dbReference>
<feature type="compositionally biased region" description="Basic and acidic residues" evidence="3">
    <location>
        <begin position="782"/>
        <end position="797"/>
    </location>
</feature>
<dbReference type="EMBL" id="JAZGQO010000018">
    <property type="protein sequence ID" value="KAK6167232.1"/>
    <property type="molecule type" value="Genomic_DNA"/>
</dbReference>
<reference evidence="5 6" key="1">
    <citation type="submission" date="2024-01" db="EMBL/GenBank/DDBJ databases">
        <title>The genome of the rayed Mediterranean limpet Patella caerulea (Linnaeus, 1758).</title>
        <authorList>
            <person name="Anh-Thu Weber A."/>
            <person name="Halstead-Nussloch G."/>
        </authorList>
    </citation>
    <scope>NUCLEOTIDE SEQUENCE [LARGE SCALE GENOMIC DNA]</scope>
    <source>
        <strain evidence="5">AATW-2023a</strain>
        <tissue evidence="5">Whole specimen</tissue>
    </source>
</reference>
<evidence type="ECO:0000256" key="3">
    <source>
        <dbReference type="SAM" id="MobiDB-lite"/>
    </source>
</evidence>
<dbReference type="InterPro" id="IPR003591">
    <property type="entry name" value="Leu-rich_rpt_typical-subtyp"/>
</dbReference>
<feature type="region of interest" description="Disordered" evidence="3">
    <location>
        <begin position="477"/>
        <end position="549"/>
    </location>
</feature>
<dbReference type="InterPro" id="IPR050216">
    <property type="entry name" value="LRR_domain-containing"/>
</dbReference>
<dbReference type="EMBL" id="JAZGQO010000018">
    <property type="protein sequence ID" value="KAK6167233.1"/>
    <property type="molecule type" value="Genomic_DNA"/>
</dbReference>
<dbReference type="InterPro" id="IPR036872">
    <property type="entry name" value="CH_dom_sf"/>
</dbReference>
<keyword evidence="6" id="KW-1185">Reference proteome</keyword>
<organism evidence="5 6">
    <name type="scientific">Patella caerulea</name>
    <name type="common">Rayed Mediterranean limpet</name>
    <dbReference type="NCBI Taxonomy" id="87958"/>
    <lineage>
        <taxon>Eukaryota</taxon>
        <taxon>Metazoa</taxon>
        <taxon>Spiralia</taxon>
        <taxon>Lophotrochozoa</taxon>
        <taxon>Mollusca</taxon>
        <taxon>Gastropoda</taxon>
        <taxon>Patellogastropoda</taxon>
        <taxon>Patelloidea</taxon>
        <taxon>Patellidae</taxon>
        <taxon>Patella</taxon>
    </lineage>
</organism>
<evidence type="ECO:0000313" key="6">
    <source>
        <dbReference type="Proteomes" id="UP001347796"/>
    </source>
</evidence>